<dbReference type="Gene3D" id="1.10.150.900">
    <property type="match status" value="1"/>
</dbReference>
<dbReference type="GO" id="GO:0051603">
    <property type="term" value="P:proteolysis involved in protein catabolic process"/>
    <property type="evidence" value="ECO:0007669"/>
    <property type="project" value="TreeGrafter"/>
</dbReference>
<dbReference type="PROSITE" id="PS00758">
    <property type="entry name" value="ARGE_DAPE_CPG2_1"/>
    <property type="match status" value="1"/>
</dbReference>
<dbReference type="Gene3D" id="3.30.70.360">
    <property type="match status" value="1"/>
</dbReference>
<keyword evidence="4" id="KW-0378">Hydrolase</keyword>
<evidence type="ECO:0000256" key="4">
    <source>
        <dbReference type="ARBA" id="ARBA00022801"/>
    </source>
</evidence>
<keyword evidence="9" id="KW-1185">Reference proteome</keyword>
<dbReference type="Pfam" id="PF01546">
    <property type="entry name" value="Peptidase_M20"/>
    <property type="match status" value="1"/>
</dbReference>
<protein>
    <submittedName>
        <fullName evidence="8">Peptidase M20</fullName>
    </submittedName>
</protein>
<accession>A0A193LLL3</accession>
<dbReference type="Proteomes" id="UP000092695">
    <property type="component" value="Chromosome"/>
</dbReference>
<dbReference type="STRING" id="1548547.BA177_14635"/>
<dbReference type="Gene3D" id="3.40.630.10">
    <property type="entry name" value="Zn peptidases"/>
    <property type="match status" value="1"/>
</dbReference>
<dbReference type="PANTHER" id="PTHR45962">
    <property type="entry name" value="N-FATTY-ACYL-AMINO ACID SYNTHASE/HYDROLASE PM20D1"/>
    <property type="match status" value="1"/>
</dbReference>
<evidence type="ECO:0000313" key="9">
    <source>
        <dbReference type="Proteomes" id="UP000092695"/>
    </source>
</evidence>
<evidence type="ECO:0000256" key="6">
    <source>
        <dbReference type="SAM" id="MobiDB-lite"/>
    </source>
</evidence>
<dbReference type="InterPro" id="IPR036264">
    <property type="entry name" value="Bact_exopeptidase_dim_dom"/>
</dbReference>
<dbReference type="Pfam" id="PF07687">
    <property type="entry name" value="M20_dimer"/>
    <property type="match status" value="1"/>
</dbReference>
<keyword evidence="2" id="KW-0645">Protease</keyword>
<proteinExistence type="inferred from homology"/>
<dbReference type="KEGG" id="woc:BA177_14635"/>
<dbReference type="InterPro" id="IPR001261">
    <property type="entry name" value="ArgE/DapE_CS"/>
</dbReference>
<dbReference type="AlphaFoldDB" id="A0A193LLL3"/>
<feature type="domain" description="Peptidase M20 dimerisation" evidence="7">
    <location>
        <begin position="224"/>
        <end position="366"/>
    </location>
</feature>
<organism evidence="8 9">
    <name type="scientific">Woeseia oceani</name>
    <dbReference type="NCBI Taxonomy" id="1548547"/>
    <lineage>
        <taxon>Bacteria</taxon>
        <taxon>Pseudomonadati</taxon>
        <taxon>Pseudomonadota</taxon>
        <taxon>Gammaproteobacteria</taxon>
        <taxon>Woeseiales</taxon>
        <taxon>Woeseiaceae</taxon>
        <taxon>Woeseia</taxon>
    </lineage>
</organism>
<dbReference type="SUPFAM" id="SSF53187">
    <property type="entry name" value="Zn-dependent exopeptidases"/>
    <property type="match status" value="1"/>
</dbReference>
<evidence type="ECO:0000256" key="3">
    <source>
        <dbReference type="ARBA" id="ARBA00022723"/>
    </source>
</evidence>
<dbReference type="SUPFAM" id="SSF55031">
    <property type="entry name" value="Bacterial exopeptidase dimerisation domain"/>
    <property type="match status" value="1"/>
</dbReference>
<name>A0A193LLL3_9GAMM</name>
<dbReference type="NCBIfam" id="NF006596">
    <property type="entry name" value="PRK09133.1"/>
    <property type="match status" value="1"/>
</dbReference>
<keyword evidence="5" id="KW-0862">Zinc</keyword>
<dbReference type="GO" id="GO:0046872">
    <property type="term" value="F:metal ion binding"/>
    <property type="evidence" value="ECO:0007669"/>
    <property type="project" value="UniProtKB-KW"/>
</dbReference>
<dbReference type="InterPro" id="IPR002933">
    <property type="entry name" value="Peptidase_M20"/>
</dbReference>
<feature type="region of interest" description="Disordered" evidence="6">
    <location>
        <begin position="1"/>
        <end position="22"/>
    </location>
</feature>
<reference evidence="8 9" key="1">
    <citation type="submission" date="2016-06" db="EMBL/GenBank/DDBJ databases">
        <title>Complete genome sequence of a deep-branching marine Gamma Proteobacterium Woeseia oceani type strain XK5.</title>
        <authorList>
            <person name="Mu D."/>
            <person name="Du Z."/>
        </authorList>
    </citation>
    <scope>NUCLEOTIDE SEQUENCE [LARGE SCALE GENOMIC DNA]</scope>
    <source>
        <strain evidence="8 9">XK5</strain>
    </source>
</reference>
<dbReference type="GO" id="GO:0004180">
    <property type="term" value="F:carboxypeptidase activity"/>
    <property type="evidence" value="ECO:0007669"/>
    <property type="project" value="TreeGrafter"/>
</dbReference>
<dbReference type="EMBL" id="CP016268">
    <property type="protein sequence ID" value="ANO53279.1"/>
    <property type="molecule type" value="Genomic_DNA"/>
</dbReference>
<gene>
    <name evidence="8" type="ORF">BA177_14635</name>
</gene>
<evidence type="ECO:0000259" key="7">
    <source>
        <dbReference type="Pfam" id="PF07687"/>
    </source>
</evidence>
<keyword evidence="3" id="KW-0479">Metal-binding</keyword>
<evidence type="ECO:0000313" key="8">
    <source>
        <dbReference type="EMBL" id="ANO53279.1"/>
    </source>
</evidence>
<dbReference type="InterPro" id="IPR047177">
    <property type="entry name" value="Pept_M20A"/>
</dbReference>
<evidence type="ECO:0000256" key="2">
    <source>
        <dbReference type="ARBA" id="ARBA00022670"/>
    </source>
</evidence>
<dbReference type="InterPro" id="IPR011650">
    <property type="entry name" value="Peptidase_M20_dimer"/>
</dbReference>
<comment type="similarity">
    <text evidence="1">Belongs to the peptidase M20A family.</text>
</comment>
<sequence>MFIAACGQSDGDNTSEKSNAPAPVATEAAALPESAEGMARAFLKELVEIDTTQSTGNTTVAAEAMARHLRTAGFDEEDIHILGPTPDRGNLVVRYRGRDNGRKALLLLAHIDVVEADPADWTMDPFTFVEEDGYFYGRGTTDDKDEAAIHIANLIHMKREGFQPDRDIVVALTADEESGDHNGVAWLLEHHPELIDAEYALNEGGGGAKKDGVRVFNGVQASEKVFQSYTLEVTNPGGHSSLPVKVNAIYQLADALIRIRDHDFPVSLNEITRAWLERSAPLEEGERATAMRNVLKSPPDPAAVEYLSKIPFYNSRLRTTCVATLLDGGHAENALPQRATANVNCRVLPGASIDEVKRTLERVIDSDEVLVTPVAVAKPSPPSPLSAEVLGPIEATTEAMWPGVPVIPLMSTGATDSLYLRNAGIPVYGVSGLFNDIDDNRAHGQNERINIEAYYEGQEFLYRLTKALTRSDVL</sequence>
<evidence type="ECO:0000256" key="1">
    <source>
        <dbReference type="ARBA" id="ARBA00006247"/>
    </source>
</evidence>
<dbReference type="PANTHER" id="PTHR45962:SF1">
    <property type="entry name" value="N-FATTY-ACYL-AMINO ACID SYNTHASE_HYDROLASE PM20D1"/>
    <property type="match status" value="1"/>
</dbReference>
<evidence type="ECO:0000256" key="5">
    <source>
        <dbReference type="ARBA" id="ARBA00022833"/>
    </source>
</evidence>